<sequence>MSKRKTGKVPRAQTVSENDSYYAPVSLVQTEQGKVAKICPFDASAFLGLLDDDDSDKIADDEEDNVGGMLVMWSFAPGQLRRTRIVPLNAPCGGATVTVVLPPVTLAVEQSVGRRP</sequence>
<protein>
    <submittedName>
        <fullName evidence="1">Uncharacterized protein</fullName>
    </submittedName>
</protein>
<comment type="caution">
    <text evidence="1">The sequence shown here is derived from an EMBL/GenBank/DDBJ whole genome shotgun (WGS) entry which is preliminary data.</text>
</comment>
<evidence type="ECO:0000313" key="1">
    <source>
        <dbReference type="EMBL" id="CAJ1929183.1"/>
    </source>
</evidence>
<organism evidence="1 2">
    <name type="scientific">Cylindrotheca closterium</name>
    <dbReference type="NCBI Taxonomy" id="2856"/>
    <lineage>
        <taxon>Eukaryota</taxon>
        <taxon>Sar</taxon>
        <taxon>Stramenopiles</taxon>
        <taxon>Ochrophyta</taxon>
        <taxon>Bacillariophyta</taxon>
        <taxon>Bacillariophyceae</taxon>
        <taxon>Bacillariophycidae</taxon>
        <taxon>Bacillariales</taxon>
        <taxon>Bacillariaceae</taxon>
        <taxon>Cylindrotheca</taxon>
    </lineage>
</organism>
<name>A0AAD2CCK5_9STRA</name>
<dbReference type="Proteomes" id="UP001295423">
    <property type="component" value="Unassembled WGS sequence"/>
</dbReference>
<evidence type="ECO:0000313" key="2">
    <source>
        <dbReference type="Proteomes" id="UP001295423"/>
    </source>
</evidence>
<dbReference type="AlphaFoldDB" id="A0AAD2CCK5"/>
<gene>
    <name evidence="1" type="ORF">CYCCA115_LOCUS1623</name>
</gene>
<dbReference type="EMBL" id="CAKOGP040000069">
    <property type="protein sequence ID" value="CAJ1929183.1"/>
    <property type="molecule type" value="Genomic_DNA"/>
</dbReference>
<accession>A0AAD2CCK5</accession>
<keyword evidence="2" id="KW-1185">Reference proteome</keyword>
<reference evidence="1" key="1">
    <citation type="submission" date="2023-08" db="EMBL/GenBank/DDBJ databases">
        <authorList>
            <person name="Audoor S."/>
            <person name="Bilcke G."/>
        </authorList>
    </citation>
    <scope>NUCLEOTIDE SEQUENCE</scope>
</reference>
<proteinExistence type="predicted"/>